<name>A0ABS2QR40_9BACI</name>
<organism evidence="1 2">
    <name type="scientific">Priestia iocasae</name>
    <dbReference type="NCBI Taxonomy" id="2291674"/>
    <lineage>
        <taxon>Bacteria</taxon>
        <taxon>Bacillati</taxon>
        <taxon>Bacillota</taxon>
        <taxon>Bacilli</taxon>
        <taxon>Bacillales</taxon>
        <taxon>Bacillaceae</taxon>
        <taxon>Priestia</taxon>
    </lineage>
</organism>
<reference evidence="1 2" key="1">
    <citation type="submission" date="2021-01" db="EMBL/GenBank/DDBJ databases">
        <title>Genomic Encyclopedia of Type Strains, Phase IV (KMG-IV): sequencing the most valuable type-strain genomes for metagenomic binning, comparative biology and taxonomic classification.</title>
        <authorList>
            <person name="Goeker M."/>
        </authorList>
    </citation>
    <scope>NUCLEOTIDE SEQUENCE [LARGE SCALE GENOMIC DNA]</scope>
    <source>
        <strain evidence="1 2">DSM 104297</strain>
    </source>
</reference>
<dbReference type="Pfam" id="PF14035">
    <property type="entry name" value="YlzJ"/>
    <property type="match status" value="1"/>
</dbReference>
<accession>A0ABS2QR40</accession>
<keyword evidence="2" id="KW-1185">Reference proteome</keyword>
<proteinExistence type="predicted"/>
<protein>
    <recommendedName>
        <fullName evidence="3">YlzJ-like protein</fullName>
    </recommendedName>
</protein>
<evidence type="ECO:0008006" key="3">
    <source>
        <dbReference type="Google" id="ProtNLM"/>
    </source>
</evidence>
<sequence length="55" mass="6392">MESTAYENQQTIEYNGISFVVMENAQKQYQIVRMLSTNPQDYLNSEYIPGQILSL</sequence>
<dbReference type="EMBL" id="JAFBFC010000001">
    <property type="protein sequence ID" value="MBM7701923.1"/>
    <property type="molecule type" value="Genomic_DNA"/>
</dbReference>
<comment type="caution">
    <text evidence="1">The sequence shown here is derived from an EMBL/GenBank/DDBJ whole genome shotgun (WGS) entry which is preliminary data.</text>
</comment>
<evidence type="ECO:0000313" key="1">
    <source>
        <dbReference type="EMBL" id="MBM7701923.1"/>
    </source>
</evidence>
<dbReference type="Proteomes" id="UP000809829">
    <property type="component" value="Unassembled WGS sequence"/>
</dbReference>
<evidence type="ECO:0000313" key="2">
    <source>
        <dbReference type="Proteomes" id="UP000809829"/>
    </source>
</evidence>
<gene>
    <name evidence="1" type="ORF">JOC83_000749</name>
</gene>
<dbReference type="InterPro" id="IPR025619">
    <property type="entry name" value="YlzJ"/>
</dbReference>